<keyword evidence="2 6" id="KW-0328">Glycosyltransferase</keyword>
<comment type="caution">
    <text evidence="6">The sequence shown here is derived from an EMBL/GenBank/DDBJ whole genome shotgun (WGS) entry which is preliminary data.</text>
</comment>
<proteinExistence type="predicted"/>
<dbReference type="PANTHER" id="PTHR45947:SF3">
    <property type="entry name" value="SULFOQUINOVOSYL TRANSFERASE SQD2"/>
    <property type="match status" value="1"/>
</dbReference>
<dbReference type="Proteomes" id="UP001206924">
    <property type="component" value="Unassembled WGS sequence"/>
</dbReference>
<dbReference type="Pfam" id="PF13439">
    <property type="entry name" value="Glyco_transf_4"/>
    <property type="match status" value="1"/>
</dbReference>
<dbReference type="GO" id="GO:0016757">
    <property type="term" value="F:glycosyltransferase activity"/>
    <property type="evidence" value="ECO:0007669"/>
    <property type="project" value="UniProtKB-KW"/>
</dbReference>
<keyword evidence="7" id="KW-1185">Reference proteome</keyword>
<evidence type="ECO:0000256" key="4">
    <source>
        <dbReference type="SAM" id="MobiDB-lite"/>
    </source>
</evidence>
<gene>
    <name evidence="6" type="ORF">NNX28_09180</name>
</gene>
<dbReference type="InterPro" id="IPR050194">
    <property type="entry name" value="Glycosyltransferase_grp1"/>
</dbReference>
<keyword evidence="3 6" id="KW-0808">Transferase</keyword>
<dbReference type="InterPro" id="IPR028098">
    <property type="entry name" value="Glyco_trans_4-like_N"/>
</dbReference>
<evidence type="ECO:0000256" key="1">
    <source>
        <dbReference type="ARBA" id="ARBA00021292"/>
    </source>
</evidence>
<accession>A0ABT1NTN8</accession>
<evidence type="ECO:0000256" key="2">
    <source>
        <dbReference type="ARBA" id="ARBA00022676"/>
    </source>
</evidence>
<sequence length="388" mass="41086">MSLEFPLPQGHAADGKPLRIAVLSHLHHPISSPFQGGLEMHTSLMADELASRGHEVTLFAKAGSVSAGRVVEVLPENFEFRRGLAPERMQRQQQALDAALGSAVAAVRDGGFDVVVNNSLSLLPYLLLADTPMLTILHTPPLPWIVDAVEDGRAPLSPLHRFVSVSARNATGWSPYLPDLHVVHNGIRLADWPAGTGRSTGTVVWAGRVTPEKGLHIAIDAARMAGMELHFAGPISDAKYFERTVAPHLGRGVQHVGHLDHRELAAFLGSGEVFIASPVWSEPFGLTALEAMACGTPVAALPLGAMPEIIDADAGRLAEGLGADALAAAVTDARRLDRDRVRKSAARFSASAMVDSYEEQMRSLLEPDGLPSGSALPAAGHPDAALVP</sequence>
<reference evidence="6 7" key="1">
    <citation type="submission" date="2022-07" db="EMBL/GenBank/DDBJ databases">
        <title>Novel species in genus Arthrobacter.</title>
        <authorList>
            <person name="Liu Y."/>
        </authorList>
    </citation>
    <scope>NUCLEOTIDE SEQUENCE [LARGE SCALE GENOMIC DNA]</scope>
    <source>
        <strain evidence="7">zg-Y859</strain>
    </source>
</reference>
<dbReference type="Pfam" id="PF13692">
    <property type="entry name" value="Glyco_trans_1_4"/>
    <property type="match status" value="1"/>
</dbReference>
<dbReference type="SUPFAM" id="SSF53756">
    <property type="entry name" value="UDP-Glycosyltransferase/glycogen phosphorylase"/>
    <property type="match status" value="1"/>
</dbReference>
<protein>
    <recommendedName>
        <fullName evidence="1">D-inositol 3-phosphate glycosyltransferase</fullName>
    </recommendedName>
</protein>
<dbReference type="Gene3D" id="3.40.50.2000">
    <property type="entry name" value="Glycogen Phosphorylase B"/>
    <property type="match status" value="2"/>
</dbReference>
<feature type="domain" description="Glycosyltransferase subfamily 4-like N-terminal" evidence="5">
    <location>
        <begin position="36"/>
        <end position="189"/>
    </location>
</feature>
<organism evidence="6 7">
    <name type="scientific">Arthrobacter jinronghuae</name>
    <dbReference type="NCBI Taxonomy" id="2964609"/>
    <lineage>
        <taxon>Bacteria</taxon>
        <taxon>Bacillati</taxon>
        <taxon>Actinomycetota</taxon>
        <taxon>Actinomycetes</taxon>
        <taxon>Micrococcales</taxon>
        <taxon>Micrococcaceae</taxon>
        <taxon>Arthrobacter</taxon>
    </lineage>
</organism>
<evidence type="ECO:0000256" key="3">
    <source>
        <dbReference type="ARBA" id="ARBA00022679"/>
    </source>
</evidence>
<evidence type="ECO:0000259" key="5">
    <source>
        <dbReference type="Pfam" id="PF13439"/>
    </source>
</evidence>
<dbReference type="PANTHER" id="PTHR45947">
    <property type="entry name" value="SULFOQUINOVOSYL TRANSFERASE SQD2"/>
    <property type="match status" value="1"/>
</dbReference>
<evidence type="ECO:0000313" key="7">
    <source>
        <dbReference type="Proteomes" id="UP001206924"/>
    </source>
</evidence>
<name>A0ABT1NTN8_9MICC</name>
<dbReference type="EMBL" id="JANFLP010000008">
    <property type="protein sequence ID" value="MCQ1950099.1"/>
    <property type="molecule type" value="Genomic_DNA"/>
</dbReference>
<feature type="region of interest" description="Disordered" evidence="4">
    <location>
        <begin position="365"/>
        <end position="388"/>
    </location>
</feature>
<dbReference type="RefSeq" id="WP_255865546.1">
    <property type="nucleotide sequence ID" value="NZ_CP104263.1"/>
</dbReference>
<evidence type="ECO:0000313" key="6">
    <source>
        <dbReference type="EMBL" id="MCQ1950099.1"/>
    </source>
</evidence>